<dbReference type="Proteomes" id="UP001519332">
    <property type="component" value="Unassembled WGS sequence"/>
</dbReference>
<dbReference type="InterPro" id="IPR034660">
    <property type="entry name" value="DinB/YfiT-like"/>
</dbReference>
<dbReference type="Pfam" id="PF11716">
    <property type="entry name" value="MDMPI_N"/>
    <property type="match status" value="1"/>
</dbReference>
<name>A0ABS4TME3_9PSEU</name>
<keyword evidence="3" id="KW-1185">Reference proteome</keyword>
<dbReference type="Gene3D" id="1.20.120.450">
    <property type="entry name" value="dinb family like domain"/>
    <property type="match status" value="1"/>
</dbReference>
<sequence length="196" mass="20824">MEVLEAHGSALSGFDWLVKAIGPADWAAPTPCPGWTVRDLLNHLVAEQLWVPELLAGADLAEVGEQFDGDVLGDDPVGSWTTAATNAREAWLLPGALDQEVHVSYGLVPAEEFGWQMTLDLAVHGWDLAKGIGETSPLHDELADALLAVFQPQVWRWQGTGIFEPPVPVAADAGSPARLLGMLGRQPGGSLHLGSI</sequence>
<dbReference type="EMBL" id="JAGINW010000001">
    <property type="protein sequence ID" value="MBP2325566.1"/>
    <property type="molecule type" value="Genomic_DNA"/>
</dbReference>
<dbReference type="InterPro" id="IPR017520">
    <property type="entry name" value="CHP03086"/>
</dbReference>
<dbReference type="SUPFAM" id="SSF109854">
    <property type="entry name" value="DinB/YfiT-like putative metalloenzymes"/>
    <property type="match status" value="1"/>
</dbReference>
<comment type="caution">
    <text evidence="2">The sequence shown here is derived from an EMBL/GenBank/DDBJ whole genome shotgun (WGS) entry which is preliminary data.</text>
</comment>
<accession>A0ABS4TME3</accession>
<reference evidence="2 3" key="1">
    <citation type="submission" date="2021-03" db="EMBL/GenBank/DDBJ databases">
        <title>Sequencing the genomes of 1000 actinobacteria strains.</title>
        <authorList>
            <person name="Klenk H.-P."/>
        </authorList>
    </citation>
    <scope>NUCLEOTIDE SEQUENCE [LARGE SCALE GENOMIC DNA]</scope>
    <source>
        <strain evidence="2 3">DSM 46670</strain>
    </source>
</reference>
<organism evidence="2 3">
    <name type="scientific">Kibdelosporangium banguiense</name>
    <dbReference type="NCBI Taxonomy" id="1365924"/>
    <lineage>
        <taxon>Bacteria</taxon>
        <taxon>Bacillati</taxon>
        <taxon>Actinomycetota</taxon>
        <taxon>Actinomycetes</taxon>
        <taxon>Pseudonocardiales</taxon>
        <taxon>Pseudonocardiaceae</taxon>
        <taxon>Kibdelosporangium</taxon>
    </lineage>
</organism>
<dbReference type="NCBIfam" id="TIGR03083">
    <property type="entry name" value="maleylpyruvate isomerase family mycothiol-dependent enzyme"/>
    <property type="match status" value="1"/>
</dbReference>
<feature type="domain" description="Mycothiol-dependent maleylpyruvate isomerase metal-binding" evidence="1">
    <location>
        <begin position="14"/>
        <end position="129"/>
    </location>
</feature>
<proteinExistence type="predicted"/>
<dbReference type="InterPro" id="IPR017517">
    <property type="entry name" value="Maleyloyr_isom"/>
</dbReference>
<evidence type="ECO:0000313" key="3">
    <source>
        <dbReference type="Proteomes" id="UP001519332"/>
    </source>
</evidence>
<dbReference type="InterPro" id="IPR024344">
    <property type="entry name" value="MDMPI_metal-binding"/>
</dbReference>
<evidence type="ECO:0000259" key="1">
    <source>
        <dbReference type="Pfam" id="PF11716"/>
    </source>
</evidence>
<evidence type="ECO:0000313" key="2">
    <source>
        <dbReference type="EMBL" id="MBP2325566.1"/>
    </source>
</evidence>
<dbReference type="RefSeq" id="WP_209642747.1">
    <property type="nucleotide sequence ID" value="NZ_JAGINW010000001.1"/>
</dbReference>
<dbReference type="NCBIfam" id="TIGR03086">
    <property type="entry name" value="TIGR03086 family metal-binding protein"/>
    <property type="match status" value="1"/>
</dbReference>
<protein>
    <submittedName>
        <fullName evidence="2">Uncharacterized protein (TIGR03086 family)</fullName>
    </submittedName>
</protein>
<gene>
    <name evidence="2" type="ORF">JOF56_005951</name>
</gene>